<accession>R9R0W5</accession>
<gene>
    <name evidence="3" type="ORF">fd13_002</name>
</gene>
<feature type="domain" description="Terminase large subunit-like endonuclease" evidence="2">
    <location>
        <begin position="270"/>
        <end position="552"/>
    </location>
</feature>
<dbReference type="Pfam" id="PF20441">
    <property type="entry name" value="TerL_nuclease"/>
    <property type="match status" value="1"/>
</dbReference>
<keyword evidence="4" id="KW-1185">Reference proteome</keyword>
<dbReference type="PANTHER" id="PTHR41287">
    <property type="match status" value="1"/>
</dbReference>
<organism evidence="3 4">
    <name type="scientific">Lactococcus phage fd13</name>
    <dbReference type="NCBI Taxonomy" id="213782"/>
    <lineage>
        <taxon>Viruses</taxon>
        <taxon>Duplodnaviria</taxon>
        <taxon>Heunggongvirae</taxon>
        <taxon>Uroviricota</taxon>
        <taxon>Caudoviricetes</taxon>
        <taxon>Skunavirus</taxon>
        <taxon>Skunavirus fd13</taxon>
    </lineage>
</organism>
<dbReference type="InterPro" id="IPR005021">
    <property type="entry name" value="Terminase_largesu-like"/>
</dbReference>
<name>R9R0W5_9CAUD</name>
<dbReference type="Gene3D" id="3.40.50.300">
    <property type="entry name" value="P-loop containing nucleotide triphosphate hydrolases"/>
    <property type="match status" value="1"/>
</dbReference>
<dbReference type="Pfam" id="PF03354">
    <property type="entry name" value="TerL_ATPase"/>
    <property type="match status" value="1"/>
</dbReference>
<evidence type="ECO:0000259" key="2">
    <source>
        <dbReference type="Pfam" id="PF20441"/>
    </source>
</evidence>
<dbReference type="PANTHER" id="PTHR41287:SF1">
    <property type="entry name" value="PROTEIN YMFN"/>
    <property type="match status" value="1"/>
</dbReference>
<feature type="domain" description="Terminase large subunit-like ATPase" evidence="1">
    <location>
        <begin position="100"/>
        <end position="262"/>
    </location>
</feature>
<sequence>MEKIFLLVWKKYNMYYLNKMLEYNKENGIIINKYIRKTIQKQIRIHNKYIYRYDRVTQAIEWIQDNFYLTTGNLMKIELLPPQIWWYELMLGYDMVDEKGVQVNLVNEIFLNLGRGSGKSSLMATRVLNWMILGGQYGGESLVIAYDNTQARHVFDQVRNQTEASDTLRVYNENKIFKSTKQGLEFTSFKTTFKKQTNDTLRAQGGNSSLNIFDEVHTYGEDITESVNKGSRQKQDNWQSIYITSGGLKRDGLYDKLVERFKSEEEFYNDRSFGLLYMLENHEQVKDKKNWTMALPLIGHVPKWSGVIEEYELAQGDPALQNKFLAFNMGLPMQDTAYYFTPQDTKLTEFNLSVFNKNRTYVGIDLSLIGDLTAVSFVCELEGKTYSHTLTFSVRSQYEQLDTEQQELWTEFVDRGELILLDTEYINVNDLIPYINDFRTKTGCRLRKIGYDPARYEILKGLIERYFFDKDGDNQRAIRQGFSMNDYIKLLKSKLVENKLIHNQKVMQWALNNTAVKIGQSGDYMYTKKLEKDKIDPTVALTMALEMAVSDEV</sequence>
<dbReference type="InterPro" id="IPR027417">
    <property type="entry name" value="P-loop_NTPase"/>
</dbReference>
<dbReference type="Proteomes" id="UP000014666">
    <property type="component" value="Segment"/>
</dbReference>
<evidence type="ECO:0000259" key="1">
    <source>
        <dbReference type="Pfam" id="PF03354"/>
    </source>
</evidence>
<reference evidence="3 4" key="1">
    <citation type="journal article" date="2013" name="Appl. Environ. Microbiol.">
        <title>Investigation of the Relationship between Lactococcal Host Cell Wall Polysaccharide Genotype and 936 Phage Receptor Binding Protein Phylogeny.</title>
        <authorList>
            <person name="Mahony J."/>
            <person name="Kot W."/>
            <person name="Murphy J."/>
            <person name="Ainsworth S."/>
            <person name="Neve H."/>
            <person name="Hansen L.H."/>
            <person name="Heller K.J."/>
            <person name="Sorensen S.J."/>
            <person name="Hammer K."/>
            <person name="Cambillau C."/>
            <person name="Vogensen F.K."/>
            <person name="van Sinderen D."/>
        </authorList>
    </citation>
    <scope>NUCLEOTIDE SEQUENCE [LARGE SCALE GENOMIC DNA]</scope>
</reference>
<protein>
    <submittedName>
        <fullName evidence="3">Putative terminase large subunit</fullName>
    </submittedName>
</protein>
<proteinExistence type="predicted"/>
<dbReference type="InterPro" id="IPR046462">
    <property type="entry name" value="TerL_nuclease"/>
</dbReference>
<evidence type="ECO:0000313" key="3">
    <source>
        <dbReference type="EMBL" id="AGI10792.1"/>
    </source>
</evidence>
<dbReference type="GO" id="GO:0004519">
    <property type="term" value="F:endonuclease activity"/>
    <property type="evidence" value="ECO:0007669"/>
    <property type="project" value="InterPro"/>
</dbReference>
<dbReference type="EMBL" id="KC182545">
    <property type="protein sequence ID" value="AGI10792.1"/>
    <property type="molecule type" value="Genomic_DNA"/>
</dbReference>
<dbReference type="InterPro" id="IPR046461">
    <property type="entry name" value="TerL_ATPase"/>
</dbReference>
<evidence type="ECO:0000313" key="4">
    <source>
        <dbReference type="Proteomes" id="UP000014666"/>
    </source>
</evidence>